<dbReference type="EMBL" id="VDUZ01000048">
    <property type="protein sequence ID" value="TXL71118.1"/>
    <property type="molecule type" value="Genomic_DNA"/>
</dbReference>
<evidence type="ECO:0000259" key="1">
    <source>
        <dbReference type="Pfam" id="PF24393"/>
    </source>
</evidence>
<dbReference type="Pfam" id="PF24393">
    <property type="entry name" value="Pepco"/>
    <property type="match status" value="1"/>
</dbReference>
<proteinExistence type="predicted"/>
<name>A0A5C8PBN9_9HYPH</name>
<dbReference type="Proteomes" id="UP000321638">
    <property type="component" value="Unassembled WGS sequence"/>
</dbReference>
<accession>A0A5C8PBN9</accession>
<protein>
    <recommendedName>
        <fullName evidence="1">Pepco domain-containing protein</fullName>
    </recommendedName>
</protein>
<dbReference type="AlphaFoldDB" id="A0A5C8PBN9"/>
<dbReference type="RefSeq" id="WP_147850966.1">
    <property type="nucleotide sequence ID" value="NZ_VDUZ01000048.1"/>
</dbReference>
<feature type="domain" description="Pepco" evidence="1">
    <location>
        <begin position="25"/>
        <end position="96"/>
    </location>
</feature>
<comment type="caution">
    <text evidence="2">The sequence shown here is derived from an EMBL/GenBank/DDBJ whole genome shotgun (WGS) entry which is preliminary data.</text>
</comment>
<keyword evidence="3" id="KW-1185">Reference proteome</keyword>
<gene>
    <name evidence="2" type="ORF">FHP25_31430</name>
</gene>
<sequence length="97" mass="10385">MLVFAREVPEGEGFLDKDKGSRLLSYSLPVETIRRNLAEFLAELDAILPEQEAKRHGFGLNSFQVAVSINGKGQVGFLGTGGELGGSATLTLSFTRG</sequence>
<reference evidence="2 3" key="1">
    <citation type="submission" date="2019-06" db="EMBL/GenBank/DDBJ databases">
        <title>New taxonomy in bacterial strain CC-CFT640, isolated from vineyard.</title>
        <authorList>
            <person name="Lin S.-Y."/>
            <person name="Tsai C.-F."/>
            <person name="Young C.-C."/>
        </authorList>
    </citation>
    <scope>NUCLEOTIDE SEQUENCE [LARGE SCALE GENOMIC DNA]</scope>
    <source>
        <strain evidence="2 3">CC-CFT640</strain>
    </source>
</reference>
<evidence type="ECO:0000313" key="3">
    <source>
        <dbReference type="Proteomes" id="UP000321638"/>
    </source>
</evidence>
<dbReference type="InterPro" id="IPR056947">
    <property type="entry name" value="Pepco_dom"/>
</dbReference>
<organism evidence="2 3">
    <name type="scientific">Vineibacter terrae</name>
    <dbReference type="NCBI Taxonomy" id="2586908"/>
    <lineage>
        <taxon>Bacteria</taxon>
        <taxon>Pseudomonadati</taxon>
        <taxon>Pseudomonadota</taxon>
        <taxon>Alphaproteobacteria</taxon>
        <taxon>Hyphomicrobiales</taxon>
        <taxon>Vineibacter</taxon>
    </lineage>
</organism>
<evidence type="ECO:0000313" key="2">
    <source>
        <dbReference type="EMBL" id="TXL71118.1"/>
    </source>
</evidence>